<evidence type="ECO:0000313" key="1">
    <source>
        <dbReference type="EMBL" id="TMS36828.1"/>
    </source>
</evidence>
<protein>
    <submittedName>
        <fullName evidence="1">Uncharacterized protein</fullName>
    </submittedName>
</protein>
<reference evidence="1 2" key="2">
    <citation type="journal article" date="2019" name="G3 (Bethesda)">
        <title>Hybrid Assembly of the Genome of the Entomopathogenic Nematode Steinernema carpocapsae Identifies the X-Chromosome.</title>
        <authorList>
            <person name="Serra L."/>
            <person name="Macchietto M."/>
            <person name="Macias-Munoz A."/>
            <person name="McGill C.J."/>
            <person name="Rodriguez I.M."/>
            <person name="Rodriguez B."/>
            <person name="Murad R."/>
            <person name="Mortazavi A."/>
        </authorList>
    </citation>
    <scope>NUCLEOTIDE SEQUENCE [LARGE SCALE GENOMIC DNA]</scope>
    <source>
        <strain evidence="1 2">ALL</strain>
    </source>
</reference>
<dbReference type="Proteomes" id="UP000298663">
    <property type="component" value="Unassembled WGS sequence"/>
</dbReference>
<proteinExistence type="predicted"/>
<gene>
    <name evidence="1" type="ORF">L596_003906</name>
</gene>
<sequence>MHLAICRLDRCSRQKSPVCSVRSLPAPIVDTKVTRWRRNYSDPTGCSDRAEQVFRPRIYSQLEMNGSKANSRHPINR</sequence>
<dbReference type="AlphaFoldDB" id="A0A4U8UY47"/>
<evidence type="ECO:0000313" key="2">
    <source>
        <dbReference type="Proteomes" id="UP000298663"/>
    </source>
</evidence>
<name>A0A4U8UY47_STECR</name>
<keyword evidence="2" id="KW-1185">Reference proteome</keyword>
<accession>A0A4U8UY47</accession>
<reference evidence="1 2" key="1">
    <citation type="journal article" date="2015" name="Genome Biol.">
        <title>Comparative genomics of Steinernema reveals deeply conserved gene regulatory networks.</title>
        <authorList>
            <person name="Dillman A.R."/>
            <person name="Macchietto M."/>
            <person name="Porter C.F."/>
            <person name="Rogers A."/>
            <person name="Williams B."/>
            <person name="Antoshechkin I."/>
            <person name="Lee M.M."/>
            <person name="Goodwin Z."/>
            <person name="Lu X."/>
            <person name="Lewis E.E."/>
            <person name="Goodrich-Blair H."/>
            <person name="Stock S.P."/>
            <person name="Adams B.J."/>
            <person name="Sternberg P.W."/>
            <person name="Mortazavi A."/>
        </authorList>
    </citation>
    <scope>NUCLEOTIDE SEQUENCE [LARGE SCALE GENOMIC DNA]</scope>
    <source>
        <strain evidence="1 2">ALL</strain>
    </source>
</reference>
<organism evidence="1 2">
    <name type="scientific">Steinernema carpocapsae</name>
    <name type="common">Entomopathogenic nematode</name>
    <dbReference type="NCBI Taxonomy" id="34508"/>
    <lineage>
        <taxon>Eukaryota</taxon>
        <taxon>Metazoa</taxon>
        <taxon>Ecdysozoa</taxon>
        <taxon>Nematoda</taxon>
        <taxon>Chromadorea</taxon>
        <taxon>Rhabditida</taxon>
        <taxon>Tylenchina</taxon>
        <taxon>Panagrolaimomorpha</taxon>
        <taxon>Strongyloidoidea</taxon>
        <taxon>Steinernematidae</taxon>
        <taxon>Steinernema</taxon>
    </lineage>
</organism>
<comment type="caution">
    <text evidence="1">The sequence shown here is derived from an EMBL/GenBank/DDBJ whole genome shotgun (WGS) entry which is preliminary data.</text>
</comment>
<dbReference type="EMBL" id="AZBU02000001">
    <property type="protein sequence ID" value="TMS36828.1"/>
    <property type="molecule type" value="Genomic_DNA"/>
</dbReference>